<organism evidence="5 6">
    <name type="scientific">Conexibacter woesei (strain DSM 14684 / CCUG 47730 / CIP 108061 / JCM 11494 / NBRC 100937 / ID131577)</name>
    <dbReference type="NCBI Taxonomy" id="469383"/>
    <lineage>
        <taxon>Bacteria</taxon>
        <taxon>Bacillati</taxon>
        <taxon>Actinomycetota</taxon>
        <taxon>Thermoleophilia</taxon>
        <taxon>Solirubrobacterales</taxon>
        <taxon>Conexibacteraceae</taxon>
        <taxon>Conexibacter</taxon>
    </lineage>
</organism>
<dbReference type="AlphaFoldDB" id="D3FB17"/>
<reference evidence="6" key="2">
    <citation type="submission" date="2010-01" db="EMBL/GenBank/DDBJ databases">
        <title>The complete genome of Conexibacter woesei DSM 14684.</title>
        <authorList>
            <consortium name="US DOE Joint Genome Institute (JGI-PGF)"/>
            <person name="Lucas S."/>
            <person name="Copeland A."/>
            <person name="Lapidus A."/>
            <person name="Glavina del Rio T."/>
            <person name="Dalin E."/>
            <person name="Tice H."/>
            <person name="Bruce D."/>
            <person name="Goodwin L."/>
            <person name="Pitluck S."/>
            <person name="Kyrpides N."/>
            <person name="Mavromatis K."/>
            <person name="Ivanova N."/>
            <person name="Mikhailova N."/>
            <person name="Chertkov O."/>
            <person name="Brettin T."/>
            <person name="Detter J.C."/>
            <person name="Han C."/>
            <person name="Larimer F."/>
            <person name="Land M."/>
            <person name="Hauser L."/>
            <person name="Markowitz V."/>
            <person name="Cheng J.-F."/>
            <person name="Hugenholtz P."/>
            <person name="Woyke T."/>
            <person name="Wu D."/>
            <person name="Pukall R."/>
            <person name="Steenblock K."/>
            <person name="Schneider S."/>
            <person name="Klenk H.-P."/>
            <person name="Eisen J.A."/>
        </authorList>
    </citation>
    <scope>NUCLEOTIDE SEQUENCE [LARGE SCALE GENOMIC DNA]</scope>
    <source>
        <strain evidence="6">DSM 14684 / CIP 108061 / JCM 11494 / NBRC 100937 / ID131577</strain>
    </source>
</reference>
<evidence type="ECO:0000313" key="6">
    <source>
        <dbReference type="Proteomes" id="UP000008229"/>
    </source>
</evidence>
<dbReference type="HOGENOM" id="CLU_030008_0_0_11"/>
<dbReference type="EMBL" id="CP001854">
    <property type="protein sequence ID" value="ADB53209.1"/>
    <property type="molecule type" value="Genomic_DNA"/>
</dbReference>
<dbReference type="OrthoDB" id="9797391at2"/>
<sequence length="495" mass="54200">MDAVASPILIALVLAGAIPLVAGCYQFLLAGLHTFRVRTPRAACYPRVALVIPAWNEAAVIGRTLDRLLALEYPGDRLRIYVVDDASTDATPELVRAKAEEHPGRIFHLRRERGGEGKAHTINHGLRTIRAEGWYEAVLVIDADVIFTPPSLRWMTRHLADPGVGAVTGYIKEGSRPGSWMTRFVAFEYVTAQAAARRAQNVLGAQACLAGGAQLLRRESLEAVGGEIDTATLAEDTVTTLGVQLAGGRVVFEPYAIVWAEEPRTVTGLWKQRLRWGRGNVQVTRRFRGVWLHRGSGSLGGVGFALIWFSVFLMPVFMVTSSAALVTLWAIDRGQSIEVFRTLWFLNVVTYLFVTLSSFSIDAATARRTWREGLLFPGVVSLLIILYALYPPLFDDTIAGWLRDAGVDPGDGLATGVLLFTYVWLSASMLAAWLVKLLDARFGRRVRWVVAPLVYVVGYGPLLCAITAAAYVKEARGAAMTWDKTEKTGAVGELT</sequence>
<dbReference type="GO" id="GO:0016757">
    <property type="term" value="F:glycosyltransferase activity"/>
    <property type="evidence" value="ECO:0007669"/>
    <property type="project" value="UniProtKB-KW"/>
</dbReference>
<dbReference type="PANTHER" id="PTHR43630">
    <property type="entry name" value="POLY-BETA-1,6-N-ACETYL-D-GLUCOSAMINE SYNTHASE"/>
    <property type="match status" value="1"/>
</dbReference>
<feature type="transmembrane region" description="Helical" evidence="4">
    <location>
        <begin position="373"/>
        <end position="393"/>
    </location>
</feature>
<feature type="transmembrane region" description="Helical" evidence="4">
    <location>
        <begin position="413"/>
        <end position="435"/>
    </location>
</feature>
<keyword evidence="4" id="KW-0472">Membrane</keyword>
<dbReference type="eggNOG" id="COG1215">
    <property type="taxonomic scope" value="Bacteria"/>
</dbReference>
<feature type="transmembrane region" description="Helical" evidence="4">
    <location>
        <begin position="343"/>
        <end position="361"/>
    </location>
</feature>
<dbReference type="Pfam" id="PF13641">
    <property type="entry name" value="Glyco_tranf_2_3"/>
    <property type="match status" value="1"/>
</dbReference>
<feature type="transmembrane region" description="Helical" evidence="4">
    <location>
        <begin position="302"/>
        <end position="331"/>
    </location>
</feature>
<dbReference type="KEGG" id="cwo:Cwoe_4796"/>
<dbReference type="RefSeq" id="WP_012936260.1">
    <property type="nucleotide sequence ID" value="NC_013739.1"/>
</dbReference>
<keyword evidence="4" id="KW-0812">Transmembrane</keyword>
<keyword evidence="4" id="KW-1133">Transmembrane helix</keyword>
<protein>
    <submittedName>
        <fullName evidence="5">Glycosyl transferase family 2</fullName>
    </submittedName>
</protein>
<dbReference type="PANTHER" id="PTHR43630:SF1">
    <property type="entry name" value="POLY-BETA-1,6-N-ACETYL-D-GLUCOSAMINE SYNTHASE"/>
    <property type="match status" value="1"/>
</dbReference>
<dbReference type="Gene3D" id="3.90.550.10">
    <property type="entry name" value="Spore Coat Polysaccharide Biosynthesis Protein SpsA, Chain A"/>
    <property type="match status" value="1"/>
</dbReference>
<reference evidence="5 6" key="1">
    <citation type="journal article" date="2010" name="Stand. Genomic Sci.">
        <title>Complete genome sequence of Conexibacter woesei type strain (ID131577).</title>
        <authorList>
            <person name="Pukall R."/>
            <person name="Lapidus A."/>
            <person name="Glavina Del Rio T."/>
            <person name="Copeland A."/>
            <person name="Tice H."/>
            <person name="Cheng J.-F."/>
            <person name="Lucas S."/>
            <person name="Chen F."/>
            <person name="Nolan M."/>
            <person name="Bruce D."/>
            <person name="Goodwin L."/>
            <person name="Pitluck S."/>
            <person name="Mavromatis K."/>
            <person name="Ivanova N."/>
            <person name="Ovchinnikova G."/>
            <person name="Pati A."/>
            <person name="Chen A."/>
            <person name="Palaniappan K."/>
            <person name="Land M."/>
            <person name="Hauser L."/>
            <person name="Chang Y.-J."/>
            <person name="Jeffries C.D."/>
            <person name="Chain P."/>
            <person name="Meincke L."/>
            <person name="Sims D."/>
            <person name="Brettin T."/>
            <person name="Detter J.C."/>
            <person name="Rohde M."/>
            <person name="Goeker M."/>
            <person name="Bristow J."/>
            <person name="Eisen J.A."/>
            <person name="Markowitz V."/>
            <person name="Kyrpides N.C."/>
            <person name="Klenk H.-P."/>
            <person name="Hugenholtz P."/>
        </authorList>
    </citation>
    <scope>NUCLEOTIDE SEQUENCE [LARGE SCALE GENOMIC DNA]</scope>
    <source>
        <strain evidence="6">DSM 14684 / CIP 108061 / JCM 11494 / NBRC 100937 / ID131577</strain>
    </source>
</reference>
<name>D3FB17_CONWI</name>
<feature type="transmembrane region" description="Helical" evidence="4">
    <location>
        <begin position="447"/>
        <end position="472"/>
    </location>
</feature>
<feature type="transmembrane region" description="Helical" evidence="4">
    <location>
        <begin position="6"/>
        <end position="28"/>
    </location>
</feature>
<dbReference type="CAZy" id="GT2">
    <property type="family name" value="Glycosyltransferase Family 2"/>
</dbReference>
<dbReference type="SUPFAM" id="SSF53448">
    <property type="entry name" value="Nucleotide-diphospho-sugar transferases"/>
    <property type="match status" value="1"/>
</dbReference>
<gene>
    <name evidence="5" type="ordered locus">Cwoe_4796</name>
</gene>
<evidence type="ECO:0000256" key="2">
    <source>
        <dbReference type="ARBA" id="ARBA00022676"/>
    </source>
</evidence>
<evidence type="ECO:0000256" key="1">
    <source>
        <dbReference type="ARBA" id="ARBA00006739"/>
    </source>
</evidence>
<proteinExistence type="inferred from homology"/>
<keyword evidence="2" id="KW-0328">Glycosyltransferase</keyword>
<evidence type="ECO:0000256" key="3">
    <source>
        <dbReference type="ARBA" id="ARBA00022679"/>
    </source>
</evidence>
<evidence type="ECO:0000313" key="5">
    <source>
        <dbReference type="EMBL" id="ADB53209.1"/>
    </source>
</evidence>
<keyword evidence="6" id="KW-1185">Reference proteome</keyword>
<dbReference type="InterPro" id="IPR029044">
    <property type="entry name" value="Nucleotide-diphossugar_trans"/>
</dbReference>
<accession>D3FB17</accession>
<comment type="similarity">
    <text evidence="1">Belongs to the glycosyltransferase 2 family.</text>
</comment>
<dbReference type="STRING" id="469383.Cwoe_4796"/>
<dbReference type="CDD" id="cd06423">
    <property type="entry name" value="CESA_like"/>
    <property type="match status" value="1"/>
</dbReference>
<evidence type="ECO:0000256" key="4">
    <source>
        <dbReference type="SAM" id="Phobius"/>
    </source>
</evidence>
<dbReference type="Proteomes" id="UP000008229">
    <property type="component" value="Chromosome"/>
</dbReference>
<keyword evidence="3 5" id="KW-0808">Transferase</keyword>